<keyword evidence="3" id="KW-0645">Protease</keyword>
<keyword evidence="4 8" id="KW-0812">Transmembrane</keyword>
<dbReference type="GO" id="GO:0031145">
    <property type="term" value="P:anaphase-promoting complex-dependent catabolic process"/>
    <property type="evidence" value="ECO:0007669"/>
    <property type="project" value="TreeGrafter"/>
</dbReference>
<feature type="transmembrane region" description="Helical" evidence="8">
    <location>
        <begin position="257"/>
        <end position="280"/>
    </location>
</feature>
<dbReference type="GO" id="GO:0051301">
    <property type="term" value="P:cell division"/>
    <property type="evidence" value="ECO:0007669"/>
    <property type="project" value="TreeGrafter"/>
</dbReference>
<dbReference type="Gene3D" id="1.25.40.10">
    <property type="entry name" value="Tetratricopeptide repeat domain"/>
    <property type="match status" value="3"/>
</dbReference>
<feature type="transmembrane region" description="Helical" evidence="8">
    <location>
        <begin position="122"/>
        <end position="150"/>
    </location>
</feature>
<proteinExistence type="predicted"/>
<dbReference type="NCBIfam" id="TIGR04178">
    <property type="entry name" value="exo_archaeo"/>
    <property type="match status" value="1"/>
</dbReference>
<dbReference type="SUPFAM" id="SSF48452">
    <property type="entry name" value="TPR-like"/>
    <property type="match status" value="2"/>
</dbReference>
<dbReference type="PANTHER" id="PTHR12558:SF10">
    <property type="entry name" value="CELL DIVISION CYCLE PROTEIN 23 HOMOLOG"/>
    <property type="match status" value="1"/>
</dbReference>
<evidence type="ECO:0000256" key="4">
    <source>
        <dbReference type="ARBA" id="ARBA00022692"/>
    </source>
</evidence>
<dbReference type="OrthoDB" id="219789at2"/>
<reference evidence="9 10" key="1">
    <citation type="submission" date="2019-02" db="EMBL/GenBank/DDBJ databases">
        <title>Deep-cultivation of Planctomycetes and their phenomic and genomic characterization uncovers novel biology.</title>
        <authorList>
            <person name="Wiegand S."/>
            <person name="Jogler M."/>
            <person name="Boedeker C."/>
            <person name="Pinto D."/>
            <person name="Vollmers J."/>
            <person name="Rivas-Marin E."/>
            <person name="Kohn T."/>
            <person name="Peeters S.H."/>
            <person name="Heuer A."/>
            <person name="Rast P."/>
            <person name="Oberbeckmann S."/>
            <person name="Bunk B."/>
            <person name="Jeske O."/>
            <person name="Meyerdierks A."/>
            <person name="Storesund J.E."/>
            <person name="Kallscheuer N."/>
            <person name="Luecker S."/>
            <person name="Lage O.M."/>
            <person name="Pohl T."/>
            <person name="Merkel B.J."/>
            <person name="Hornburger P."/>
            <person name="Mueller R.-W."/>
            <person name="Bruemmer F."/>
            <person name="Labrenz M."/>
            <person name="Spormann A.M."/>
            <person name="Op Den Camp H."/>
            <person name="Overmann J."/>
            <person name="Amann R."/>
            <person name="Jetten M.S.M."/>
            <person name="Mascher T."/>
            <person name="Medema M.H."/>
            <person name="Devos D.P."/>
            <person name="Kaster A.-K."/>
            <person name="Ovreas L."/>
            <person name="Rohde M."/>
            <person name="Galperin M.Y."/>
            <person name="Jogler C."/>
        </authorList>
    </citation>
    <scope>NUCLEOTIDE SEQUENCE [LARGE SCALE GENOMIC DNA]</scope>
    <source>
        <strain evidence="9 10">CA13</strain>
    </source>
</reference>
<accession>A0A5C5ZAP5</accession>
<dbReference type="GO" id="GO:0005886">
    <property type="term" value="C:plasma membrane"/>
    <property type="evidence" value="ECO:0007669"/>
    <property type="project" value="UniProtKB-SubCell"/>
</dbReference>
<dbReference type="InterPro" id="IPR019127">
    <property type="entry name" value="Exosortase"/>
</dbReference>
<feature type="transmembrane region" description="Helical" evidence="8">
    <location>
        <begin position="162"/>
        <end position="183"/>
    </location>
</feature>
<dbReference type="InterPro" id="IPR011990">
    <property type="entry name" value="TPR-like_helical_dom_sf"/>
</dbReference>
<evidence type="ECO:0000313" key="9">
    <source>
        <dbReference type="EMBL" id="TWT83603.1"/>
    </source>
</evidence>
<keyword evidence="7 8" id="KW-0472">Membrane</keyword>
<dbReference type="EMBL" id="SJPJ01000001">
    <property type="protein sequence ID" value="TWT83603.1"/>
    <property type="molecule type" value="Genomic_DNA"/>
</dbReference>
<keyword evidence="5" id="KW-0378">Hydrolase</keyword>
<keyword evidence="6 8" id="KW-1133">Transmembrane helix</keyword>
<comment type="subcellular location">
    <subcellularLocation>
        <location evidence="1">Cell membrane</location>
        <topology evidence="1">Multi-pass membrane protein</topology>
    </subcellularLocation>
</comment>
<dbReference type="GO" id="GO:0016567">
    <property type="term" value="P:protein ubiquitination"/>
    <property type="evidence" value="ECO:0007669"/>
    <property type="project" value="TreeGrafter"/>
</dbReference>
<name>A0A5C5ZAP5_9BACT</name>
<dbReference type="SMART" id="SM00028">
    <property type="entry name" value="TPR"/>
    <property type="match status" value="5"/>
</dbReference>
<sequence length="1140" mass="127670" precursor="true">MQTHLQALTDLSQIPCEPKSAVLRERLLPYVIMVWFGLAAFSYRHVFGQLFEQWQTNNSYSHGPLVIPIAFWLLWYRRSTLPEVSKPWIAGTGFLLAAHFLMCLGEYVYFPAIQRWTIPIWLIGMISLVWGRAILVWSLPSVCFLAFMIPLPFQLEMMANHFLQWASAWSSCVLLSLTSTMAVTDGYTLRMATGHVGITADCSGLRMTVAIAALSYVITFLSLGRGPNNRCAGTDHCNHRDVDRSTATLGRALNLSLMMLQVIPAAILANAARITLMAFVMDRFRVESYTTWAHDFGDWLVLPISAVLFLAFRAWLGSVIHIWRTEIGQRRLNRSGRESQNNFIDWHRPSFTVTPFAKITVAPFALTVLAFALIWHYEYERDRITAEAMTTARRYEANADWAHAADCYQELMYLNSSPEEANYRHAWVSRQAATNRAEREQVFFELEALLNRAPFHLAALRMHLDLSLELGEASAAIRSAERLYSMDRHDATTMQMCAEVRMRLPSASSRLPEISMESLSEPVEVFGPVSKWRDSLVIAVAEFGCHHPDSVDSRLTKAIGSVIPKSANRVGSAHAHFQRWNFNHVFGKGTASLDTALTCIDDECPKQVAYEIYLASANEAWVGNKPDDAKSFLKKAIDVNQADHRGFALLGDVCESQHEWLPCTTAYLRAWRLAGDRPLELGIKLAEALIRSEHHLALDELLKTLERQVDTAAVTPSRTMQIRLNLVQSQLHMRQARHEEALQTLKHCHLLASRNLYKSEATNEWVATIESLQAQCLVRLGRYADAARLFENRAGKVDAPADQWTAAARAWRTAGNTDAAAHCYRNAVFKKGDDSEIWLEYVSLLKDKRGMDEAINEVTLRQRRVRQDSPIADEVLAQAWEIAGNPKLAIEYYRSAAKGDIRDVAALAIALARQGEVDNAVELIASERWSVDTSVRAHTAAIVGISAATLSNASKATIMQIVQDEIAKTSDDVPLLLAAAKWYTKCQATSNALEMLRRVVTLQPENVVAANNLAMMLADEGCDFEGAIEHIDNALKQTGPIAEFLDTKGWILVQMNRAEDAIAWLTKAAEHSSSADPIAQLHLASAYMDLGDRDRAKEYLELARAGQIRLDLLNTSELRAWSTLQQTFAPQPIPHEESGA</sequence>
<evidence type="ECO:0000256" key="3">
    <source>
        <dbReference type="ARBA" id="ARBA00022670"/>
    </source>
</evidence>
<protein>
    <submittedName>
        <fullName evidence="9">Transmembrane exosortase</fullName>
    </submittedName>
</protein>
<dbReference type="Pfam" id="PF13181">
    <property type="entry name" value="TPR_8"/>
    <property type="match status" value="1"/>
</dbReference>
<evidence type="ECO:0000256" key="2">
    <source>
        <dbReference type="ARBA" id="ARBA00022475"/>
    </source>
</evidence>
<keyword evidence="2" id="KW-1003">Cell membrane</keyword>
<dbReference type="RefSeq" id="WP_146400882.1">
    <property type="nucleotide sequence ID" value="NZ_SJPJ01000001.1"/>
</dbReference>
<feature type="transmembrane region" description="Helical" evidence="8">
    <location>
        <begin position="88"/>
        <end position="110"/>
    </location>
</feature>
<feature type="transmembrane region" description="Helical" evidence="8">
    <location>
        <begin position="203"/>
        <end position="223"/>
    </location>
</feature>
<dbReference type="InterPro" id="IPR026392">
    <property type="entry name" value="Exo/Archaeosortase_dom"/>
</dbReference>
<dbReference type="PANTHER" id="PTHR12558">
    <property type="entry name" value="CELL DIVISION CYCLE 16,23,27"/>
    <property type="match status" value="1"/>
</dbReference>
<comment type="caution">
    <text evidence="9">The sequence shown here is derived from an EMBL/GenBank/DDBJ whole genome shotgun (WGS) entry which is preliminary data.</text>
</comment>
<dbReference type="Proteomes" id="UP000315010">
    <property type="component" value="Unassembled WGS sequence"/>
</dbReference>
<dbReference type="GO" id="GO:0008233">
    <property type="term" value="F:peptidase activity"/>
    <property type="evidence" value="ECO:0007669"/>
    <property type="project" value="UniProtKB-KW"/>
</dbReference>
<dbReference type="InterPro" id="IPR019734">
    <property type="entry name" value="TPR_rpt"/>
</dbReference>
<keyword evidence="10" id="KW-1185">Reference proteome</keyword>
<organism evidence="9 10">
    <name type="scientific">Novipirellula herctigrandis</name>
    <dbReference type="NCBI Taxonomy" id="2527986"/>
    <lineage>
        <taxon>Bacteria</taxon>
        <taxon>Pseudomonadati</taxon>
        <taxon>Planctomycetota</taxon>
        <taxon>Planctomycetia</taxon>
        <taxon>Pirellulales</taxon>
        <taxon>Pirellulaceae</taxon>
        <taxon>Novipirellula</taxon>
    </lineage>
</organism>
<feature type="transmembrane region" description="Helical" evidence="8">
    <location>
        <begin position="356"/>
        <end position="377"/>
    </location>
</feature>
<evidence type="ECO:0000256" key="8">
    <source>
        <dbReference type="SAM" id="Phobius"/>
    </source>
</evidence>
<feature type="transmembrane region" description="Helical" evidence="8">
    <location>
        <begin position="300"/>
        <end position="323"/>
    </location>
</feature>
<feature type="transmembrane region" description="Helical" evidence="8">
    <location>
        <begin position="27"/>
        <end position="47"/>
    </location>
</feature>
<dbReference type="Pfam" id="PF13429">
    <property type="entry name" value="TPR_15"/>
    <property type="match status" value="1"/>
</dbReference>
<evidence type="ECO:0000256" key="7">
    <source>
        <dbReference type="ARBA" id="ARBA00023136"/>
    </source>
</evidence>
<evidence type="ECO:0000256" key="1">
    <source>
        <dbReference type="ARBA" id="ARBA00004651"/>
    </source>
</evidence>
<evidence type="ECO:0000256" key="5">
    <source>
        <dbReference type="ARBA" id="ARBA00022801"/>
    </source>
</evidence>
<gene>
    <name evidence="9" type="ORF">CA13_50700</name>
</gene>
<dbReference type="Pfam" id="PF09721">
    <property type="entry name" value="Exosortase_EpsH"/>
    <property type="match status" value="1"/>
</dbReference>
<feature type="transmembrane region" description="Helical" evidence="8">
    <location>
        <begin position="59"/>
        <end position="76"/>
    </location>
</feature>
<dbReference type="AlphaFoldDB" id="A0A5C5ZAP5"/>
<evidence type="ECO:0000256" key="6">
    <source>
        <dbReference type="ARBA" id="ARBA00022989"/>
    </source>
</evidence>
<evidence type="ECO:0000313" key="10">
    <source>
        <dbReference type="Proteomes" id="UP000315010"/>
    </source>
</evidence>